<comment type="caution">
    <text evidence="2">The sequence shown here is derived from an EMBL/GenBank/DDBJ whole genome shotgun (WGS) entry which is preliminary data.</text>
</comment>
<feature type="transmembrane region" description="Helical" evidence="1">
    <location>
        <begin position="7"/>
        <end position="28"/>
    </location>
</feature>
<keyword evidence="1" id="KW-0812">Transmembrane</keyword>
<evidence type="ECO:0000313" key="3">
    <source>
        <dbReference type="Proteomes" id="UP000179266"/>
    </source>
</evidence>
<dbReference type="EMBL" id="MGDD01000058">
    <property type="protein sequence ID" value="OGL47744.1"/>
    <property type="molecule type" value="Genomic_DNA"/>
</dbReference>
<protein>
    <submittedName>
        <fullName evidence="2">DUF3185 domain-containing protein</fullName>
    </submittedName>
</protein>
<dbReference type="Proteomes" id="UP000179266">
    <property type="component" value="Unassembled WGS sequence"/>
</dbReference>
<proteinExistence type="predicted"/>
<feature type="transmembrane region" description="Helical" evidence="1">
    <location>
        <begin position="48"/>
        <end position="68"/>
    </location>
</feature>
<keyword evidence="1" id="KW-1133">Transmembrane helix</keyword>
<dbReference type="AlphaFoldDB" id="A0A1F7S3B4"/>
<accession>A0A1F7S3B4</accession>
<name>A0A1F7S3B4_9BACT</name>
<gene>
    <name evidence="2" type="ORF">A2161_19970</name>
</gene>
<evidence type="ECO:0000256" key="1">
    <source>
        <dbReference type="SAM" id="Phobius"/>
    </source>
</evidence>
<reference evidence="2 3" key="1">
    <citation type="journal article" date="2016" name="Nat. Commun.">
        <title>Thousands of microbial genomes shed light on interconnected biogeochemical processes in an aquifer system.</title>
        <authorList>
            <person name="Anantharaman K."/>
            <person name="Brown C.T."/>
            <person name="Hug L.A."/>
            <person name="Sharon I."/>
            <person name="Castelle C.J."/>
            <person name="Probst A.J."/>
            <person name="Thomas B.C."/>
            <person name="Singh A."/>
            <person name="Wilkins M.J."/>
            <person name="Karaoz U."/>
            <person name="Brodie E.L."/>
            <person name="Williams K.H."/>
            <person name="Hubbard S.S."/>
            <person name="Banfield J.F."/>
        </authorList>
    </citation>
    <scope>NUCLEOTIDE SEQUENCE [LARGE SCALE GENOMIC DNA]</scope>
</reference>
<organism evidence="2 3">
    <name type="scientific">Candidatus Schekmanbacteria bacterium RBG_13_48_7</name>
    <dbReference type="NCBI Taxonomy" id="1817878"/>
    <lineage>
        <taxon>Bacteria</taxon>
        <taxon>Candidatus Schekmaniibacteriota</taxon>
    </lineage>
</organism>
<evidence type="ECO:0000313" key="2">
    <source>
        <dbReference type="EMBL" id="OGL47744.1"/>
    </source>
</evidence>
<keyword evidence="1" id="KW-0472">Membrane</keyword>
<sequence length="73" mass="7736">MSMLKIVGIILIILGIVAFIFQGITYTTREKVFDMGPIHATADTKKTIPLSPILGGIALAGGIILLVVSRKKG</sequence>